<evidence type="ECO:0000313" key="3">
    <source>
        <dbReference type="Proteomes" id="UP000654075"/>
    </source>
</evidence>
<feature type="non-terminal residue" evidence="2">
    <location>
        <position position="210"/>
    </location>
</feature>
<comment type="caution">
    <text evidence="2">The sequence shown here is derived from an EMBL/GenBank/DDBJ whole genome shotgun (WGS) entry which is preliminary data.</text>
</comment>
<feature type="signal peptide" evidence="1">
    <location>
        <begin position="1"/>
        <end position="22"/>
    </location>
</feature>
<protein>
    <submittedName>
        <fullName evidence="2">Uncharacterized protein</fullName>
    </submittedName>
</protein>
<evidence type="ECO:0000313" key="2">
    <source>
        <dbReference type="EMBL" id="CAE8605601.1"/>
    </source>
</evidence>
<name>A0A813EZ04_POLGL</name>
<feature type="chain" id="PRO_5032978260" evidence="1">
    <location>
        <begin position="23"/>
        <end position="210"/>
    </location>
</feature>
<keyword evidence="3" id="KW-1185">Reference proteome</keyword>
<reference evidence="2" key="1">
    <citation type="submission" date="2021-02" db="EMBL/GenBank/DDBJ databases">
        <authorList>
            <person name="Dougan E. K."/>
            <person name="Rhodes N."/>
            <person name="Thang M."/>
            <person name="Chan C."/>
        </authorList>
    </citation>
    <scope>NUCLEOTIDE SEQUENCE</scope>
</reference>
<sequence>HNLHCKCSLAVLLVTLLRYVLIGEPVQSFTHVTQRPQLVVAGGRVNRVMMAATASSLESAYLRPDPTEQEGLSEAVGSLTSYVGSVHRRAEQEKKKLFEQKQIVAAYNIYEHVLRTGLTAGHITFSVVGQVSAGYAKGEHDIVDQDLFDMLHQNNKVVRSKLEDLCGEVGFVSTFTRAERLKDWCERSAMTIPVPSVDLSFTMKTRCPSP</sequence>
<accession>A0A813EZ04</accession>
<gene>
    <name evidence="2" type="ORF">PGLA1383_LOCUS23710</name>
</gene>
<proteinExistence type="predicted"/>
<keyword evidence="1" id="KW-0732">Signal</keyword>
<organism evidence="2 3">
    <name type="scientific">Polarella glacialis</name>
    <name type="common">Dinoflagellate</name>
    <dbReference type="NCBI Taxonomy" id="89957"/>
    <lineage>
        <taxon>Eukaryota</taxon>
        <taxon>Sar</taxon>
        <taxon>Alveolata</taxon>
        <taxon>Dinophyceae</taxon>
        <taxon>Suessiales</taxon>
        <taxon>Suessiaceae</taxon>
        <taxon>Polarella</taxon>
    </lineage>
</organism>
<dbReference type="EMBL" id="CAJNNV010018043">
    <property type="protein sequence ID" value="CAE8605601.1"/>
    <property type="molecule type" value="Genomic_DNA"/>
</dbReference>
<evidence type="ECO:0000256" key="1">
    <source>
        <dbReference type="SAM" id="SignalP"/>
    </source>
</evidence>
<dbReference type="Proteomes" id="UP000654075">
    <property type="component" value="Unassembled WGS sequence"/>
</dbReference>
<dbReference type="AlphaFoldDB" id="A0A813EZ04"/>